<evidence type="ECO:0008006" key="3">
    <source>
        <dbReference type="Google" id="ProtNLM"/>
    </source>
</evidence>
<protein>
    <recommendedName>
        <fullName evidence="3">Cell division protein SepF</fullName>
    </recommendedName>
</protein>
<dbReference type="InterPro" id="IPR012426">
    <property type="entry name" value="SepF_arc"/>
</dbReference>
<dbReference type="Proteomes" id="UP000027981">
    <property type="component" value="Chromosome"/>
</dbReference>
<dbReference type="HOGENOM" id="CLU_1891542_0_0_2"/>
<dbReference type="EMBL" id="CP006019">
    <property type="protein sequence ID" value="AIF68733.1"/>
    <property type="molecule type" value="Genomic_DNA"/>
</dbReference>
<dbReference type="AlphaFoldDB" id="A0A075LW82"/>
<sequence length="135" mass="14919">MGLFDKITKKEEPKRAKALSGLKKEVIPKKSEKVGVDVIPLEEDELAREIIKPQIRYVKKVVVTSYSDLEVISSEIQAGNIIIADLTPLEPKPEILEKVAEQIVGMVRALDGSIAKISKCETKLLITPSDIKIAK</sequence>
<dbReference type="RefSeq" id="WP_048164261.1">
    <property type="nucleotide sequence ID" value="NZ_CP006019.1"/>
</dbReference>
<dbReference type="InterPro" id="IPR038594">
    <property type="entry name" value="SepF-like_sf"/>
</dbReference>
<dbReference type="InterPro" id="IPR007561">
    <property type="entry name" value="Cell_div_SepF/SepF-rel"/>
</dbReference>
<reference evidence="2" key="1">
    <citation type="submission" date="2013-06" db="EMBL/GenBank/DDBJ databases">
        <title>Complete Genome Sequence of Hyperthermophilic Palaeococcus pacificus DY20341T, Isolated from a Deep-Sea Hydrothermal Sediments.</title>
        <authorList>
            <person name="Zeng X."/>
            <person name="Shao Z."/>
        </authorList>
    </citation>
    <scope>NUCLEOTIDE SEQUENCE [LARGE SCALE GENOMIC DNA]</scope>
    <source>
        <strain evidence="2">DY20341</strain>
    </source>
</reference>
<name>A0A075LW82_9EURY</name>
<proteinExistence type="predicted"/>
<evidence type="ECO:0000313" key="2">
    <source>
        <dbReference type="Proteomes" id="UP000027981"/>
    </source>
</evidence>
<dbReference type="eggNOG" id="arCOG02263">
    <property type="taxonomic scope" value="Archaea"/>
</dbReference>
<evidence type="ECO:0000313" key="1">
    <source>
        <dbReference type="EMBL" id="AIF68733.1"/>
    </source>
</evidence>
<dbReference type="STRING" id="1343739.PAP_01465"/>
<reference evidence="1 2" key="2">
    <citation type="journal article" date="2015" name="Genome Announc.">
        <title>Complete Genome Sequence of Hyperthermophilic Piezophilic Archaeon Palaeococcus pacificus DY20341T, Isolated from Deep-Sea Hydrothermal Sediments.</title>
        <authorList>
            <person name="Zeng X."/>
            <person name="Jebbar M."/>
            <person name="Shao Z."/>
        </authorList>
    </citation>
    <scope>NUCLEOTIDE SEQUENCE [LARGE SCALE GENOMIC DNA]</scope>
    <source>
        <strain evidence="1 2">DY20341</strain>
    </source>
</reference>
<dbReference type="OrthoDB" id="56189at2157"/>
<keyword evidence="2" id="KW-1185">Reference proteome</keyword>
<organism evidence="1 2">
    <name type="scientific">Palaeococcus pacificus DY20341</name>
    <dbReference type="NCBI Taxonomy" id="1343739"/>
    <lineage>
        <taxon>Archaea</taxon>
        <taxon>Methanobacteriati</taxon>
        <taxon>Methanobacteriota</taxon>
        <taxon>Thermococci</taxon>
        <taxon>Thermococcales</taxon>
        <taxon>Thermococcaceae</taxon>
        <taxon>Palaeococcus</taxon>
    </lineage>
</organism>
<dbReference type="KEGG" id="ppac:PAP_01465"/>
<dbReference type="Pfam" id="PF04472">
    <property type="entry name" value="SepF"/>
    <property type="match status" value="1"/>
</dbReference>
<accession>A0A075LW82</accession>
<gene>
    <name evidence="1" type="ORF">PAP_01465</name>
</gene>
<dbReference type="GeneID" id="24841426"/>
<dbReference type="PIRSF" id="PIRSF019313">
    <property type="entry name" value="UCP019313"/>
    <property type="match status" value="1"/>
</dbReference>
<dbReference type="Gene3D" id="3.30.110.150">
    <property type="entry name" value="SepF-like protein"/>
    <property type="match status" value="1"/>
</dbReference>